<reference evidence="1" key="2">
    <citation type="submission" date="2025-08" db="UniProtKB">
        <authorList>
            <consortium name="Ensembl"/>
        </authorList>
    </citation>
    <scope>IDENTIFICATION</scope>
</reference>
<dbReference type="AlphaFoldDB" id="A0A7N9CNN8"/>
<dbReference type="Ensembl" id="ENSMFAT00000098549.1">
    <property type="protein sequence ID" value="ENSMFAP00000054417.1"/>
    <property type="gene ID" value="ENSMFAG00000055637.1"/>
</dbReference>
<organism evidence="1 2">
    <name type="scientific">Macaca fascicularis</name>
    <name type="common">Crab-eating macaque</name>
    <name type="synonym">Cynomolgus monkey</name>
    <dbReference type="NCBI Taxonomy" id="9541"/>
    <lineage>
        <taxon>Eukaryota</taxon>
        <taxon>Metazoa</taxon>
        <taxon>Chordata</taxon>
        <taxon>Craniata</taxon>
        <taxon>Vertebrata</taxon>
        <taxon>Euteleostomi</taxon>
        <taxon>Mammalia</taxon>
        <taxon>Eutheria</taxon>
        <taxon>Euarchontoglires</taxon>
        <taxon>Primates</taxon>
        <taxon>Haplorrhini</taxon>
        <taxon>Catarrhini</taxon>
        <taxon>Cercopithecidae</taxon>
        <taxon>Cercopithecinae</taxon>
        <taxon>Macaca</taxon>
    </lineage>
</organism>
<sequence>LVRLIFASCILTMLSGLWILCILHIFNIMLCISFIFQLMQHFL</sequence>
<protein>
    <submittedName>
        <fullName evidence="1">Uncharacterized protein</fullName>
    </submittedName>
</protein>
<evidence type="ECO:0000313" key="1">
    <source>
        <dbReference type="Ensembl" id="ENSMFAP00000054417.1"/>
    </source>
</evidence>
<name>A0A7N9CNN8_MACFA</name>
<keyword evidence="2" id="KW-1185">Reference proteome</keyword>
<reference evidence="1" key="3">
    <citation type="submission" date="2025-09" db="UniProtKB">
        <authorList>
            <consortium name="Ensembl"/>
        </authorList>
    </citation>
    <scope>IDENTIFICATION</scope>
</reference>
<dbReference type="Proteomes" id="UP000233100">
    <property type="component" value="Chromosome 18"/>
</dbReference>
<proteinExistence type="predicted"/>
<reference evidence="1 2" key="1">
    <citation type="submission" date="2013-03" db="EMBL/GenBank/DDBJ databases">
        <authorList>
            <person name="Warren W."/>
            <person name="Wilson R.K."/>
        </authorList>
    </citation>
    <scope>NUCLEOTIDE SEQUENCE</scope>
</reference>
<evidence type="ECO:0000313" key="2">
    <source>
        <dbReference type="Proteomes" id="UP000233100"/>
    </source>
</evidence>
<accession>A0A7N9CNN8</accession>